<evidence type="ECO:0000256" key="2">
    <source>
        <dbReference type="ARBA" id="ARBA00022694"/>
    </source>
</evidence>
<dbReference type="HAMAP" id="MF_03054">
    <property type="entry name" value="CTU2"/>
    <property type="match status" value="1"/>
</dbReference>
<dbReference type="PANTHER" id="PTHR20882:SF14">
    <property type="entry name" value="CYTOPLASMIC TRNA 2-THIOLATION PROTEIN 2"/>
    <property type="match status" value="1"/>
</dbReference>
<comment type="function">
    <text evidence="3">Plays a central role in 2-thiolation of mcm(5)S(2)U at tRNA wobble positions of tRNA(Lys), tRNA(Glu) and tRNA(Gln). May act by forming a heterodimer with NCS6 that ligates sulfur from thiocarboxylated URM1 onto the uridine of tRNAs at wobble position. Prior mcm(5) tRNA modification by the elongator complex is required for 2-thiolation. May also be involved in protein urmylation.</text>
</comment>
<feature type="region of interest" description="Disordered" evidence="4">
    <location>
        <begin position="130"/>
        <end position="152"/>
    </location>
</feature>
<evidence type="ECO:0000313" key="6">
    <source>
        <dbReference type="Proteomes" id="UP000836402"/>
    </source>
</evidence>
<feature type="region of interest" description="Disordered" evidence="4">
    <location>
        <begin position="557"/>
        <end position="576"/>
    </location>
</feature>
<comment type="caution">
    <text evidence="5">The sequence shown here is derived from an EMBL/GenBank/DDBJ whole genome shotgun (WGS) entry which is preliminary data.</text>
</comment>
<reference evidence="5" key="1">
    <citation type="submission" date="2020-10" db="EMBL/GenBank/DDBJ databases">
        <authorList>
            <person name="Sedaghatjoo S."/>
        </authorList>
    </citation>
    <scope>NUCLEOTIDE SEQUENCE</scope>
    <source>
        <strain evidence="5">AZH3</strain>
    </source>
</reference>
<dbReference type="Gene3D" id="3.40.50.620">
    <property type="entry name" value="HUPs"/>
    <property type="match status" value="1"/>
</dbReference>
<keyword evidence="2 3" id="KW-0819">tRNA processing</keyword>
<sequence>MRSTITNTLRTMADVEKQPDAAASATSVICVRCRTTAATLELPQSGSYCSPCATDIFHVKAKLGLDRARGTCLQYAHRSSGRRKGKAKESEPRDGAAADEKGIAVAFSGSDSSFMLLHAVAQYFLPDGPRAEQEQESGAGAGGAKSKRKKKDTRRMDTVAFLNVLYVDQGALARGPAASDSELEDIYTERVARLRSVVKSVSPSFNFVPLRLEDIFQPDTLPQSDDQRAGKDQSAEYVLCTSPPSSSRYLLPDSPNQTAKETLTPKQALRRLHDAVNPPPAQMPRLSVPAALTRSEDMRRILTQRLLRRAAREQGACALLLGDTASGAAVRFIEAIAKGEGGKAAVEGAPAIWMNDVLVCRPLREILAQEIRFQVQLPGMQSEGSSGGRYLSASSQTSERGSIGRLTNGFIANLESNVSSTVSTVTKTASKIVLDLPPARVRQETEEEAAVSVPDPKTVPQVVQTPDEQLGDDRTGLQTSEARKLKGLQMAFGSAAQRLIRMVEELPRWDELMQDDVAADSDAGTPSSTNSRACPFCGFPSQSEKAHGWKESISILASASSDASDPRQQAKQAPSSDSIELTASLCYGCALVLDTPPPLTRGPILTLAPEAAQLQHMPLPKFVWDAACHLTTRHKATGPQVGHMEVTIQAMREFALGNGALQTTEVPGGEPSRLRKIDQDEMRARIGQFVLPDEP</sequence>
<dbReference type="InterPro" id="IPR014729">
    <property type="entry name" value="Rossmann-like_a/b/a_fold"/>
</dbReference>
<evidence type="ECO:0000313" key="5">
    <source>
        <dbReference type="EMBL" id="CAD6935728.1"/>
    </source>
</evidence>
<keyword evidence="1 3" id="KW-0963">Cytoplasm</keyword>
<dbReference type="Pfam" id="PF10288">
    <property type="entry name" value="CTU2"/>
    <property type="match status" value="1"/>
</dbReference>
<feature type="region of interest" description="Disordered" evidence="4">
    <location>
        <begin position="76"/>
        <end position="98"/>
    </location>
</feature>
<comment type="pathway">
    <text evidence="3">tRNA modification; 5-methoxycarbonylmethyl-2-thiouridine-tRNA biosynthesis.</text>
</comment>
<organism evidence="5 6">
    <name type="scientific">Tilletia caries</name>
    <name type="common">wheat bunt fungus</name>
    <dbReference type="NCBI Taxonomy" id="13290"/>
    <lineage>
        <taxon>Eukaryota</taxon>
        <taxon>Fungi</taxon>
        <taxon>Dikarya</taxon>
        <taxon>Basidiomycota</taxon>
        <taxon>Ustilaginomycotina</taxon>
        <taxon>Exobasidiomycetes</taxon>
        <taxon>Tilletiales</taxon>
        <taxon>Tilletiaceae</taxon>
        <taxon>Tilletia</taxon>
    </lineage>
</organism>
<protein>
    <recommendedName>
        <fullName evidence="3">Cytoplasmic tRNA 2-thiolation protein 2</fullName>
    </recommendedName>
</protein>
<dbReference type="EMBL" id="CAJHJG010003800">
    <property type="protein sequence ID" value="CAD6935728.1"/>
    <property type="molecule type" value="Genomic_DNA"/>
</dbReference>
<feature type="compositionally biased region" description="Polar residues" evidence="4">
    <location>
        <begin position="566"/>
        <end position="576"/>
    </location>
</feature>
<proteinExistence type="inferred from homology"/>
<gene>
    <name evidence="3" type="primary">NCS2</name>
    <name evidence="3" type="synonym">CTU2</name>
    <name evidence="5" type="ORF">JKIAZH3_G2093</name>
</gene>
<feature type="compositionally biased region" description="Basic and acidic residues" evidence="4">
    <location>
        <begin position="87"/>
        <end position="98"/>
    </location>
</feature>
<comment type="similarity">
    <text evidence="3">Belongs to the CTU2/NCS2 family.</text>
</comment>
<comment type="subcellular location">
    <subcellularLocation>
        <location evidence="3">Cytoplasm</location>
    </subcellularLocation>
</comment>
<evidence type="ECO:0000256" key="3">
    <source>
        <dbReference type="HAMAP-Rule" id="MF_03054"/>
    </source>
</evidence>
<dbReference type="Proteomes" id="UP000836402">
    <property type="component" value="Unassembled WGS sequence"/>
</dbReference>
<keyword evidence="6" id="KW-1185">Reference proteome</keyword>
<evidence type="ECO:0000256" key="1">
    <source>
        <dbReference type="ARBA" id="ARBA00022490"/>
    </source>
</evidence>
<dbReference type="InterPro" id="IPR019407">
    <property type="entry name" value="CTU2"/>
</dbReference>
<accession>A0ABN7J0S7</accession>
<name>A0ABN7J0S7_9BASI</name>
<dbReference type="PANTHER" id="PTHR20882">
    <property type="entry name" value="CYTOPLASMIC TRNA 2-THIOLATION PROTEIN 2"/>
    <property type="match status" value="1"/>
</dbReference>
<evidence type="ECO:0000256" key="4">
    <source>
        <dbReference type="SAM" id="MobiDB-lite"/>
    </source>
</evidence>